<keyword evidence="4" id="KW-0132">Cell division</keyword>
<feature type="domain" description="Tubulin/FtsZ 2-layer sandwich" evidence="3">
    <location>
        <begin position="30"/>
        <end position="140"/>
    </location>
</feature>
<keyword evidence="4" id="KW-0131">Cell cycle</keyword>
<keyword evidence="2" id="KW-0342">GTP-binding</keyword>
<protein>
    <submittedName>
        <fullName evidence="4">Cell division protein FtsZ</fullName>
    </submittedName>
</protein>
<comment type="caution">
    <text evidence="4">The sequence shown here is derived from an EMBL/GenBank/DDBJ whole genome shotgun (WGS) entry which is preliminary data.</text>
</comment>
<dbReference type="Proteomes" id="UP000182842">
    <property type="component" value="Unassembled WGS sequence"/>
</dbReference>
<accession>A0A1D7MU91</accession>
<dbReference type="EMBL" id="FNRW01000005">
    <property type="protein sequence ID" value="SEB75251.1"/>
    <property type="molecule type" value="Genomic_DNA"/>
</dbReference>
<gene>
    <name evidence="4" type="ORF">SAMN04489748_1946</name>
</gene>
<evidence type="ECO:0000256" key="2">
    <source>
        <dbReference type="ARBA" id="ARBA00023134"/>
    </source>
</evidence>
<evidence type="ECO:0000259" key="3">
    <source>
        <dbReference type="SMART" id="SM00865"/>
    </source>
</evidence>
<keyword evidence="1" id="KW-0547">Nucleotide-binding</keyword>
<proteinExistence type="predicted"/>
<dbReference type="SUPFAM" id="SSF55307">
    <property type="entry name" value="Tubulin C-terminal domain-like"/>
    <property type="match status" value="1"/>
</dbReference>
<dbReference type="SMART" id="SM00865">
    <property type="entry name" value="Tubulin_C"/>
    <property type="match status" value="1"/>
</dbReference>
<evidence type="ECO:0000256" key="1">
    <source>
        <dbReference type="ARBA" id="ARBA00022741"/>
    </source>
</evidence>
<name>A0A1D7MU91_BIFLN</name>
<dbReference type="AlphaFoldDB" id="A0A1D7MU91"/>
<organism evidence="4 5">
    <name type="scientific">Bifidobacterium longum</name>
    <dbReference type="NCBI Taxonomy" id="216816"/>
    <lineage>
        <taxon>Bacteria</taxon>
        <taxon>Bacillati</taxon>
        <taxon>Actinomycetota</taxon>
        <taxon>Actinomycetes</taxon>
        <taxon>Bifidobacteriales</taxon>
        <taxon>Bifidobacteriaceae</taxon>
        <taxon>Bifidobacterium</taxon>
    </lineage>
</organism>
<dbReference type="InterPro" id="IPR037103">
    <property type="entry name" value="Tubulin/FtsZ-like_C"/>
</dbReference>
<dbReference type="GO" id="GO:0005525">
    <property type="term" value="F:GTP binding"/>
    <property type="evidence" value="ECO:0007669"/>
    <property type="project" value="UniProtKB-KW"/>
</dbReference>
<dbReference type="Pfam" id="PF12327">
    <property type="entry name" value="FtsZ_C"/>
    <property type="match status" value="1"/>
</dbReference>
<sequence>MDKQELQMAKKLNAGFRVLDDISDMNSSYIHVDWSDIKAAMGGNDLAWSGAGQAEGTDGIVEAAKRAMASFSNDSLKMMNAVCISFACSAHEKLQKVTRAVDEIRACVQPDAMIVWGMMFDGQIDSGGEVTVIGFGRCSDSV</sequence>
<dbReference type="GeneID" id="69578536"/>
<dbReference type="Gene3D" id="3.30.1330.20">
    <property type="entry name" value="Tubulin/FtsZ, C-terminal domain"/>
    <property type="match status" value="1"/>
</dbReference>
<dbReference type="InterPro" id="IPR008280">
    <property type="entry name" value="Tub_FtsZ_C"/>
</dbReference>
<dbReference type="InterPro" id="IPR024757">
    <property type="entry name" value="FtsZ_C"/>
</dbReference>
<evidence type="ECO:0000313" key="4">
    <source>
        <dbReference type="EMBL" id="SEB75251.1"/>
    </source>
</evidence>
<dbReference type="InterPro" id="IPR018316">
    <property type="entry name" value="Tubulin/FtsZ_2-layer-sand-dom"/>
</dbReference>
<evidence type="ECO:0000313" key="5">
    <source>
        <dbReference type="Proteomes" id="UP000182842"/>
    </source>
</evidence>
<reference evidence="4 5" key="1">
    <citation type="submission" date="2016-10" db="EMBL/GenBank/DDBJ databases">
        <authorList>
            <person name="Varghese N."/>
            <person name="Submissions S."/>
        </authorList>
    </citation>
    <scope>NUCLEOTIDE SEQUENCE [LARGE SCALE GENOMIC DNA]</scope>
    <source>
        <strain evidence="4 5">DSM 20219</strain>
    </source>
</reference>
<dbReference type="RefSeq" id="WP_007054079.1">
    <property type="nucleotide sequence ID" value="NZ_CAXSUE010000009.1"/>
</dbReference>
<dbReference type="GO" id="GO:0051301">
    <property type="term" value="P:cell division"/>
    <property type="evidence" value="ECO:0007669"/>
    <property type="project" value="UniProtKB-KW"/>
</dbReference>